<feature type="transmembrane region" description="Helical" evidence="1">
    <location>
        <begin position="75"/>
        <end position="99"/>
    </location>
</feature>
<dbReference type="AlphaFoldDB" id="A0A0F9LI38"/>
<accession>A0A0F9LI38</accession>
<feature type="transmembrane region" description="Helical" evidence="1">
    <location>
        <begin position="49"/>
        <end position="69"/>
    </location>
</feature>
<proteinExistence type="predicted"/>
<keyword evidence="1" id="KW-0472">Membrane</keyword>
<comment type="caution">
    <text evidence="2">The sequence shown here is derived from an EMBL/GenBank/DDBJ whole genome shotgun (WGS) entry which is preliminary data.</text>
</comment>
<sequence length="508" mass="60283">MKYLKNYLCFCKKLHNLNIPKLKFKALNERYNDLYKKIYNIDENDINKASFIVFLTSFIITILLSIFFIRFNILIISLFSTILSLILSYRFNLILYNAIIKKESLINAMLYLIKIDFSLIQKTLKENSDYSLNFIKLIKDYNLPISYEFKLILKKIHEGAMPENELIKVLTPSKDFDKYLKDLLVNNFNYNPSFNDYSENDLEKKFKIYLRELQSRISILFFIGFFFPLGICFLILFQLIKLIFLLFFIPLFFLLLNILFRKFVKKNTYMIGVLDDHSKLERRKFNEFLQFLKSFANNLKRNVSPEQAFLKSYTQNKNQLVLLSQPIKSQLSRLLNFNCSFNEMVQFLKLELKSIRYIVILNVIEKFIAENAYYSSEKIFDILTIISKHQNLENKLEIIIKGEKFKVFFFIFLLPILIGAISGMFPFFVLITENIDINNNTILSEMNKLVSIDYLIIIFFVLLSSVIITSNYFLNIINHQNKPLIIFILILVFFLAFLTSFMNIMSFI</sequence>
<keyword evidence="1" id="KW-0812">Transmembrane</keyword>
<feature type="transmembrane region" description="Helical" evidence="1">
    <location>
        <begin position="451"/>
        <end position="474"/>
    </location>
</feature>
<gene>
    <name evidence="2" type="ORF">LCGC14_1505730</name>
</gene>
<keyword evidence="1" id="KW-1133">Transmembrane helix</keyword>
<dbReference type="EMBL" id="LAZR01010986">
    <property type="protein sequence ID" value="KKM64005.1"/>
    <property type="molecule type" value="Genomic_DNA"/>
</dbReference>
<feature type="transmembrane region" description="Helical" evidence="1">
    <location>
        <begin position="407"/>
        <end position="431"/>
    </location>
</feature>
<evidence type="ECO:0000313" key="2">
    <source>
        <dbReference type="EMBL" id="KKM64005.1"/>
    </source>
</evidence>
<feature type="transmembrane region" description="Helical" evidence="1">
    <location>
        <begin position="242"/>
        <end position="260"/>
    </location>
</feature>
<organism evidence="2">
    <name type="scientific">marine sediment metagenome</name>
    <dbReference type="NCBI Taxonomy" id="412755"/>
    <lineage>
        <taxon>unclassified sequences</taxon>
        <taxon>metagenomes</taxon>
        <taxon>ecological metagenomes</taxon>
    </lineage>
</organism>
<feature type="transmembrane region" description="Helical" evidence="1">
    <location>
        <begin position="486"/>
        <end position="505"/>
    </location>
</feature>
<feature type="transmembrane region" description="Helical" evidence="1">
    <location>
        <begin position="217"/>
        <end position="236"/>
    </location>
</feature>
<reference evidence="2" key="1">
    <citation type="journal article" date="2015" name="Nature">
        <title>Complex archaea that bridge the gap between prokaryotes and eukaryotes.</title>
        <authorList>
            <person name="Spang A."/>
            <person name="Saw J.H."/>
            <person name="Jorgensen S.L."/>
            <person name="Zaremba-Niedzwiedzka K."/>
            <person name="Martijn J."/>
            <person name="Lind A.E."/>
            <person name="van Eijk R."/>
            <person name="Schleper C."/>
            <person name="Guy L."/>
            <person name="Ettema T.J."/>
        </authorList>
    </citation>
    <scope>NUCLEOTIDE SEQUENCE</scope>
</reference>
<protein>
    <submittedName>
        <fullName evidence="2">Uncharacterized protein</fullName>
    </submittedName>
</protein>
<name>A0A0F9LI38_9ZZZZ</name>
<evidence type="ECO:0000256" key="1">
    <source>
        <dbReference type="SAM" id="Phobius"/>
    </source>
</evidence>